<sequence length="293" mass="31324">MKPQLIASCWTSAGDAAPDRDDLSSPVAIDERIALVAETGWAGIGLVHADLIKARDTIGYEELRRRIHAAGIEIIEVEFLNGWWATGAERQESDAVRADLFAAAQALGSPHIKVGAGEGTNGVVPIAHMASAFTDLAAEAEAHGVKLALEATPFSHLKTIYDALEVVSHSDSPSAGLMVDIWHTAKIGIPNDELWRNIPLSKVNAVEVDDGFIDTPIDLFDDSTNRRAYCGEGEFDPASFIRGAIDAGWSGAYGVEIISAEHRSLPVKEGLQRAFDTTIAAFEQAARLAPSTN</sequence>
<dbReference type="InterPro" id="IPR036237">
    <property type="entry name" value="Xyl_isomerase-like_sf"/>
</dbReference>
<reference evidence="2 3" key="1">
    <citation type="submission" date="2015-04" db="EMBL/GenBank/DDBJ databases">
        <title>Complete Genome Sequence of Brevibacterium flavum ATCC 15168.</title>
        <authorList>
            <person name="Ahn J."/>
            <person name="Park G."/>
            <person name="Jeon W."/>
            <person name="Jang Y."/>
            <person name="Jang M."/>
            <person name="Lee H."/>
            <person name="Lee H."/>
        </authorList>
    </citation>
    <scope>NUCLEOTIDE SEQUENCE [LARGE SCALE GENOMIC DNA]</scope>
    <source>
        <strain evidence="2 3">ATCC 15168</strain>
    </source>
</reference>
<dbReference type="EMBL" id="CP011309">
    <property type="protein sequence ID" value="AKF28847.1"/>
    <property type="molecule type" value="Genomic_DNA"/>
</dbReference>
<dbReference type="HOGENOM" id="CLU_035063_2_0_11"/>
<gene>
    <name evidence="2" type="ORF">YH66_15595</name>
</gene>
<dbReference type="PATRIC" id="fig|92706.3.peg.3285"/>
<feature type="domain" description="Xylose isomerase-like TIM barrel" evidence="1">
    <location>
        <begin position="33"/>
        <end position="272"/>
    </location>
</feature>
<accession>A0A0F6Z832</accession>
<dbReference type="PANTHER" id="PTHR12110:SF48">
    <property type="entry name" value="BLL3656 PROTEIN"/>
    <property type="match status" value="1"/>
</dbReference>
<dbReference type="Proteomes" id="UP000034037">
    <property type="component" value="Chromosome"/>
</dbReference>
<name>A0A0F6Z832_9CORY</name>
<evidence type="ECO:0000313" key="3">
    <source>
        <dbReference type="Proteomes" id="UP000034037"/>
    </source>
</evidence>
<dbReference type="RefSeq" id="WP_004567985.1">
    <property type="nucleotide sequence ID" value="NZ_CP011309.1"/>
</dbReference>
<evidence type="ECO:0000259" key="1">
    <source>
        <dbReference type="Pfam" id="PF01261"/>
    </source>
</evidence>
<keyword evidence="3" id="KW-1185">Reference proteome</keyword>
<proteinExistence type="predicted"/>
<dbReference type="Pfam" id="PF01261">
    <property type="entry name" value="AP_endonuc_2"/>
    <property type="match status" value="1"/>
</dbReference>
<dbReference type="SUPFAM" id="SSF51658">
    <property type="entry name" value="Xylose isomerase-like"/>
    <property type="match status" value="1"/>
</dbReference>
<protein>
    <recommendedName>
        <fullName evidence="1">Xylose isomerase-like TIM barrel domain-containing protein</fullName>
    </recommendedName>
</protein>
<dbReference type="PANTHER" id="PTHR12110">
    <property type="entry name" value="HYDROXYPYRUVATE ISOMERASE"/>
    <property type="match status" value="1"/>
</dbReference>
<dbReference type="Gene3D" id="3.20.20.150">
    <property type="entry name" value="Divalent-metal-dependent TIM barrel enzymes"/>
    <property type="match status" value="1"/>
</dbReference>
<dbReference type="InterPro" id="IPR050312">
    <property type="entry name" value="IolE/XylAMocC-like"/>
</dbReference>
<evidence type="ECO:0000313" key="2">
    <source>
        <dbReference type="EMBL" id="AKF28847.1"/>
    </source>
</evidence>
<dbReference type="InterPro" id="IPR013022">
    <property type="entry name" value="Xyl_isomerase-like_TIM-brl"/>
</dbReference>
<dbReference type="AlphaFoldDB" id="A0A0F6Z832"/>
<organism evidence="2 3">
    <name type="scientific">[Brevibacterium] flavum</name>
    <dbReference type="NCBI Taxonomy" id="92706"/>
    <lineage>
        <taxon>Bacteria</taxon>
        <taxon>Bacillati</taxon>
        <taxon>Actinomycetota</taxon>
        <taxon>Actinomycetes</taxon>
        <taxon>Mycobacteriales</taxon>
        <taxon>Corynebacteriaceae</taxon>
        <taxon>Corynebacterium</taxon>
    </lineage>
</organism>